<evidence type="ECO:0000256" key="1">
    <source>
        <dbReference type="ARBA" id="ARBA00010633"/>
    </source>
</evidence>
<feature type="domain" description="Methyltransferase" evidence="5">
    <location>
        <begin position="78"/>
        <end position="134"/>
    </location>
</feature>
<dbReference type="AlphaFoldDB" id="A0A9W7GC92"/>
<keyword evidence="2" id="KW-0489">Methyltransferase</keyword>
<keyword evidence="7" id="KW-1185">Reference proteome</keyword>
<dbReference type="Gene3D" id="3.40.50.150">
    <property type="entry name" value="Vaccinia Virus protein VP39"/>
    <property type="match status" value="1"/>
</dbReference>
<keyword evidence="3" id="KW-0808">Transferase</keyword>
<dbReference type="CDD" id="cd02440">
    <property type="entry name" value="AdoMet_MTases"/>
    <property type="match status" value="1"/>
</dbReference>
<sequence>MPPPPPSYYTSLESKLASTSAELETLHLDAALDYSMDSSNPSSVPNCLSPFVPSPSSVCASIPPLLSSFNLPPPYTFLDLGCGDGRVCISLSLSLPQTKCLGIDVSPLCVSQASANALSEGRLKSSCEFLEADVVGMGGELDYTLYGGWREVKVVYMFIFPTLLEKVWPFLNALEGLEVLITNTYHFEGGVEVQHGWRRVDVGGKGGGEEEEGGEFNNLVTYTRVCSDV</sequence>
<accession>A0A9W7GC92</accession>
<reference evidence="7" key="1">
    <citation type="journal article" date="2023" name="Commun. Biol.">
        <title>Genome analysis of Parmales, the sister group of diatoms, reveals the evolutionary specialization of diatoms from phago-mixotrophs to photoautotrophs.</title>
        <authorList>
            <person name="Ban H."/>
            <person name="Sato S."/>
            <person name="Yoshikawa S."/>
            <person name="Yamada K."/>
            <person name="Nakamura Y."/>
            <person name="Ichinomiya M."/>
            <person name="Sato N."/>
            <person name="Blanc-Mathieu R."/>
            <person name="Endo H."/>
            <person name="Kuwata A."/>
            <person name="Ogata H."/>
        </authorList>
    </citation>
    <scope>NUCLEOTIDE SEQUENCE [LARGE SCALE GENOMIC DNA]</scope>
</reference>
<organism evidence="6 7">
    <name type="scientific">Triparma columacea</name>
    <dbReference type="NCBI Taxonomy" id="722753"/>
    <lineage>
        <taxon>Eukaryota</taxon>
        <taxon>Sar</taxon>
        <taxon>Stramenopiles</taxon>
        <taxon>Ochrophyta</taxon>
        <taxon>Bolidophyceae</taxon>
        <taxon>Parmales</taxon>
        <taxon>Triparmaceae</taxon>
        <taxon>Triparma</taxon>
    </lineage>
</organism>
<dbReference type="GO" id="GO:0016279">
    <property type="term" value="F:protein-lysine N-methyltransferase activity"/>
    <property type="evidence" value="ECO:0007669"/>
    <property type="project" value="InterPro"/>
</dbReference>
<keyword evidence="4" id="KW-0949">S-adenosyl-L-methionine</keyword>
<dbReference type="PANTHER" id="PTHR13610">
    <property type="entry name" value="METHYLTRANSFERASE DOMAIN-CONTAINING PROTEIN"/>
    <property type="match status" value="1"/>
</dbReference>
<name>A0A9W7GC92_9STRA</name>
<dbReference type="InterPro" id="IPR026170">
    <property type="entry name" value="FAM173A/B"/>
</dbReference>
<evidence type="ECO:0000256" key="3">
    <source>
        <dbReference type="ARBA" id="ARBA00022679"/>
    </source>
</evidence>
<dbReference type="OrthoDB" id="66144at2759"/>
<dbReference type="GO" id="GO:0032259">
    <property type="term" value="P:methylation"/>
    <property type="evidence" value="ECO:0007669"/>
    <property type="project" value="UniProtKB-KW"/>
</dbReference>
<dbReference type="EMBL" id="BRYA01000115">
    <property type="protein sequence ID" value="GMI39939.1"/>
    <property type="molecule type" value="Genomic_DNA"/>
</dbReference>
<dbReference type="InterPro" id="IPR041698">
    <property type="entry name" value="Methyltransf_25"/>
</dbReference>
<dbReference type="SUPFAM" id="SSF53335">
    <property type="entry name" value="S-adenosyl-L-methionine-dependent methyltransferases"/>
    <property type="match status" value="1"/>
</dbReference>
<evidence type="ECO:0000313" key="7">
    <source>
        <dbReference type="Proteomes" id="UP001165065"/>
    </source>
</evidence>
<comment type="caution">
    <text evidence="6">The sequence shown here is derived from an EMBL/GenBank/DDBJ whole genome shotgun (WGS) entry which is preliminary data.</text>
</comment>
<dbReference type="PANTHER" id="PTHR13610:SF20">
    <property type="entry name" value="METHYLTRANSFERASE DOMAIN-CONTAINING PROTEIN"/>
    <property type="match status" value="1"/>
</dbReference>
<gene>
    <name evidence="6" type="ORF">TrCOL_g4879</name>
</gene>
<comment type="similarity">
    <text evidence="1">Belongs to the ANT/ATPSC lysine N-methyltransferase family.</text>
</comment>
<evidence type="ECO:0000256" key="4">
    <source>
        <dbReference type="ARBA" id="ARBA00022691"/>
    </source>
</evidence>
<dbReference type="Pfam" id="PF13649">
    <property type="entry name" value="Methyltransf_25"/>
    <property type="match status" value="1"/>
</dbReference>
<dbReference type="GO" id="GO:0005739">
    <property type="term" value="C:mitochondrion"/>
    <property type="evidence" value="ECO:0007669"/>
    <property type="project" value="TreeGrafter"/>
</dbReference>
<evidence type="ECO:0000313" key="6">
    <source>
        <dbReference type="EMBL" id="GMI39939.1"/>
    </source>
</evidence>
<proteinExistence type="inferred from homology"/>
<dbReference type="Proteomes" id="UP001165065">
    <property type="component" value="Unassembled WGS sequence"/>
</dbReference>
<dbReference type="InterPro" id="IPR029063">
    <property type="entry name" value="SAM-dependent_MTases_sf"/>
</dbReference>
<evidence type="ECO:0000259" key="5">
    <source>
        <dbReference type="Pfam" id="PF13649"/>
    </source>
</evidence>
<evidence type="ECO:0000256" key="2">
    <source>
        <dbReference type="ARBA" id="ARBA00022603"/>
    </source>
</evidence>
<protein>
    <recommendedName>
        <fullName evidence="5">Methyltransferase domain-containing protein</fullName>
    </recommendedName>
</protein>
<dbReference type="GO" id="GO:1905706">
    <property type="term" value="P:regulation of mitochondrial ATP synthesis coupled proton transport"/>
    <property type="evidence" value="ECO:0007669"/>
    <property type="project" value="TreeGrafter"/>
</dbReference>